<name>A0ACC2V1R3_9TREE</name>
<protein>
    <submittedName>
        <fullName evidence="1">Uncharacterized protein</fullName>
    </submittedName>
</protein>
<evidence type="ECO:0000313" key="2">
    <source>
        <dbReference type="Proteomes" id="UP001241377"/>
    </source>
</evidence>
<evidence type="ECO:0000313" key="1">
    <source>
        <dbReference type="EMBL" id="KAJ9092952.1"/>
    </source>
</evidence>
<sequence>MFYLAAAVSDFFLPQDRVAEHKIQSTKGNLTLEMDQVPKVLRPLVKEWIPEAFIVSFKVGHCAPWVGGSHTNFPYSQQLETEQALLVPKAQKALERYGHQVVVGNDLHKRKHEVVLVELDSPLAEERGEEEMQQNGFKETWLRLLDLQEEKRSEGARKEQLEALEIEEMIVQHLVARHDQWLRE</sequence>
<gene>
    <name evidence="1" type="ORF">QFC19_008550</name>
</gene>
<keyword evidence="2" id="KW-1185">Reference proteome</keyword>
<comment type="caution">
    <text evidence="1">The sequence shown here is derived from an EMBL/GenBank/DDBJ whole genome shotgun (WGS) entry which is preliminary data.</text>
</comment>
<accession>A0ACC2V1R3</accession>
<dbReference type="Proteomes" id="UP001241377">
    <property type="component" value="Unassembled WGS sequence"/>
</dbReference>
<dbReference type="EMBL" id="JASBWR010000129">
    <property type="protein sequence ID" value="KAJ9092952.1"/>
    <property type="molecule type" value="Genomic_DNA"/>
</dbReference>
<proteinExistence type="predicted"/>
<reference evidence="1" key="1">
    <citation type="submission" date="2023-04" db="EMBL/GenBank/DDBJ databases">
        <title>Draft Genome sequencing of Naganishia species isolated from polar environments using Oxford Nanopore Technology.</title>
        <authorList>
            <person name="Leo P."/>
            <person name="Venkateswaran K."/>
        </authorList>
    </citation>
    <scope>NUCLEOTIDE SEQUENCE</scope>
    <source>
        <strain evidence="1">MNA-CCFEE 5261</strain>
    </source>
</reference>
<organism evidence="1 2">
    <name type="scientific">Naganishia cerealis</name>
    <dbReference type="NCBI Taxonomy" id="610337"/>
    <lineage>
        <taxon>Eukaryota</taxon>
        <taxon>Fungi</taxon>
        <taxon>Dikarya</taxon>
        <taxon>Basidiomycota</taxon>
        <taxon>Agaricomycotina</taxon>
        <taxon>Tremellomycetes</taxon>
        <taxon>Filobasidiales</taxon>
        <taxon>Filobasidiaceae</taxon>
        <taxon>Naganishia</taxon>
    </lineage>
</organism>